<evidence type="ECO:0000256" key="2">
    <source>
        <dbReference type="SAM" id="MobiDB-lite"/>
    </source>
</evidence>
<feature type="compositionally biased region" description="Low complexity" evidence="2">
    <location>
        <begin position="259"/>
        <end position="276"/>
    </location>
</feature>
<dbReference type="GO" id="GO:0008270">
    <property type="term" value="F:zinc ion binding"/>
    <property type="evidence" value="ECO:0007669"/>
    <property type="project" value="UniProtKB-KW"/>
</dbReference>
<keyword evidence="1" id="KW-0862">Zinc</keyword>
<gene>
    <name evidence="4" type="ORF">H4219_002293</name>
</gene>
<dbReference type="EMBL" id="JANBPU010000035">
    <property type="protein sequence ID" value="KAJ1918937.1"/>
    <property type="molecule type" value="Genomic_DNA"/>
</dbReference>
<keyword evidence="1" id="KW-0863">Zinc-finger</keyword>
<feature type="domain" description="C2H2-type" evidence="3">
    <location>
        <begin position="75"/>
        <end position="104"/>
    </location>
</feature>
<dbReference type="OrthoDB" id="4822at2759"/>
<dbReference type="SUPFAM" id="SSF57667">
    <property type="entry name" value="beta-beta-alpha zinc fingers"/>
    <property type="match status" value="1"/>
</dbReference>
<feature type="compositionally biased region" description="Basic and acidic residues" evidence="2">
    <location>
        <begin position="123"/>
        <end position="140"/>
    </location>
</feature>
<protein>
    <recommendedName>
        <fullName evidence="3">C2H2-type domain-containing protein</fullName>
    </recommendedName>
</protein>
<comment type="caution">
    <text evidence="4">The sequence shown here is derived from an EMBL/GenBank/DDBJ whole genome shotgun (WGS) entry which is preliminary data.</text>
</comment>
<keyword evidence="1" id="KW-0479">Metal-binding</keyword>
<evidence type="ECO:0000313" key="5">
    <source>
        <dbReference type="Proteomes" id="UP001150538"/>
    </source>
</evidence>
<dbReference type="PANTHER" id="PTHR47251">
    <property type="entry name" value="FINGER DOMAIN PROTEIN, PUTATIVE (AFU_ORTHOLOGUE AFUA_3G04180)-RELATED"/>
    <property type="match status" value="1"/>
</dbReference>
<dbReference type="PROSITE" id="PS00028">
    <property type="entry name" value="ZINC_FINGER_C2H2_1"/>
    <property type="match status" value="1"/>
</dbReference>
<feature type="compositionally biased region" description="Basic residues" evidence="2">
    <location>
        <begin position="282"/>
        <end position="294"/>
    </location>
</feature>
<reference evidence="4" key="1">
    <citation type="submission" date="2022-07" db="EMBL/GenBank/DDBJ databases">
        <title>Phylogenomic reconstructions and comparative analyses of Kickxellomycotina fungi.</title>
        <authorList>
            <person name="Reynolds N.K."/>
            <person name="Stajich J.E."/>
            <person name="Barry K."/>
            <person name="Grigoriev I.V."/>
            <person name="Crous P."/>
            <person name="Smith M.E."/>
        </authorList>
    </citation>
    <scope>NUCLEOTIDE SEQUENCE</scope>
    <source>
        <strain evidence="4">NBRC 100468</strain>
    </source>
</reference>
<name>A0A9W7ZXY5_9FUNG</name>
<evidence type="ECO:0000259" key="3">
    <source>
        <dbReference type="PROSITE" id="PS50157"/>
    </source>
</evidence>
<feature type="compositionally biased region" description="Low complexity" evidence="2">
    <location>
        <begin position="169"/>
        <end position="185"/>
    </location>
</feature>
<evidence type="ECO:0000313" key="4">
    <source>
        <dbReference type="EMBL" id="KAJ1918937.1"/>
    </source>
</evidence>
<feature type="compositionally biased region" description="Polar residues" evidence="2">
    <location>
        <begin position="210"/>
        <end position="221"/>
    </location>
</feature>
<dbReference type="AlphaFoldDB" id="A0A9W7ZXY5"/>
<dbReference type="Proteomes" id="UP001150538">
    <property type="component" value="Unassembled WGS sequence"/>
</dbReference>
<feature type="compositionally biased region" description="Polar residues" evidence="2">
    <location>
        <begin position="159"/>
        <end position="168"/>
    </location>
</feature>
<feature type="region of interest" description="Disordered" evidence="2">
    <location>
        <begin position="115"/>
        <end position="140"/>
    </location>
</feature>
<feature type="region of interest" description="Disordered" evidence="2">
    <location>
        <begin position="152"/>
        <end position="194"/>
    </location>
</feature>
<organism evidence="4 5">
    <name type="scientific">Mycoemilia scoparia</name>
    <dbReference type="NCBI Taxonomy" id="417184"/>
    <lineage>
        <taxon>Eukaryota</taxon>
        <taxon>Fungi</taxon>
        <taxon>Fungi incertae sedis</taxon>
        <taxon>Zoopagomycota</taxon>
        <taxon>Kickxellomycotina</taxon>
        <taxon>Kickxellomycetes</taxon>
        <taxon>Kickxellales</taxon>
        <taxon>Kickxellaceae</taxon>
        <taxon>Mycoemilia</taxon>
    </lineage>
</organism>
<accession>A0A9W7ZXY5</accession>
<dbReference type="PANTHER" id="PTHR47251:SF1">
    <property type="entry name" value="FINGER DOMAIN PROTEIN, PUTATIVE (AFU_ORTHOLOGUE AFUA_3G04180)-RELATED"/>
    <property type="match status" value="1"/>
</dbReference>
<evidence type="ECO:0000256" key="1">
    <source>
        <dbReference type="PROSITE-ProRule" id="PRU00042"/>
    </source>
</evidence>
<feature type="region of interest" description="Disordered" evidence="2">
    <location>
        <begin position="209"/>
        <end position="294"/>
    </location>
</feature>
<keyword evidence="5" id="KW-1185">Reference proteome</keyword>
<dbReference type="InterPro" id="IPR036236">
    <property type="entry name" value="Znf_C2H2_sf"/>
</dbReference>
<proteinExistence type="predicted"/>
<dbReference type="PROSITE" id="PS50157">
    <property type="entry name" value="ZINC_FINGER_C2H2_2"/>
    <property type="match status" value="1"/>
</dbReference>
<sequence>MQIVDPIPICGKVDMLGIGKGEEYIQVLAESTAKRRALMSEIISEETEEEKAKREAEITLKESIREQVKNMTQVFYCELCDKRYSSVPEWERHLSSYSHNHKKRFKDMRERTKHLNASGDGAGTHEKAMTREERELQRRKEAEEKELKRMLKLAEKHSSASQNKPSSGSSSTVADANSNANTDNSLGRDSNKQGVDIQTFETQGKAGWMSSGTMVSVQQKPSFGEPPGAPVVPMKSSGKESSIPAATHQTSPEGGRKPLTSTKLSFGLSSSSSSITGPKKLQPSKKFKLVFGKK</sequence>
<dbReference type="InterPro" id="IPR013087">
    <property type="entry name" value="Znf_C2H2_type"/>
</dbReference>